<dbReference type="AlphaFoldDB" id="A0AAE3SMK8"/>
<dbReference type="EMBL" id="JAPDPI010000054">
    <property type="protein sequence ID" value="MCW3807655.1"/>
    <property type="molecule type" value="Genomic_DNA"/>
</dbReference>
<reference evidence="1" key="1">
    <citation type="submission" date="2022-10" db="EMBL/GenBank/DDBJ databases">
        <authorList>
            <person name="Yu W.X."/>
        </authorList>
    </citation>
    <scope>NUCLEOTIDE SEQUENCE</scope>
    <source>
        <strain evidence="1">D04</strain>
    </source>
</reference>
<gene>
    <name evidence="1" type="ORF">OM074_18655</name>
</gene>
<proteinExistence type="predicted"/>
<name>A0AAE3SMK8_9BACT</name>
<evidence type="ECO:0000313" key="2">
    <source>
        <dbReference type="Proteomes" id="UP001207408"/>
    </source>
</evidence>
<accession>A0AAE3SMK8</accession>
<dbReference type="RefSeq" id="WP_301202096.1">
    <property type="nucleotide sequence ID" value="NZ_JAPDPI010000054.1"/>
</dbReference>
<organism evidence="1 2">
    <name type="scientific">Plebeiibacterium marinum</name>
    <dbReference type="NCBI Taxonomy" id="2992111"/>
    <lineage>
        <taxon>Bacteria</taxon>
        <taxon>Pseudomonadati</taxon>
        <taxon>Bacteroidota</taxon>
        <taxon>Bacteroidia</taxon>
        <taxon>Marinilabiliales</taxon>
        <taxon>Marinilabiliaceae</taxon>
        <taxon>Plebeiibacterium</taxon>
    </lineage>
</organism>
<evidence type="ECO:0000313" key="1">
    <source>
        <dbReference type="EMBL" id="MCW3807655.1"/>
    </source>
</evidence>
<sequence length="237" mass="28016">MAHSDILERYGNLLKAEQLVTISDKIMPNTFVLEAPEPFPGFFNYYGGTPKDAKPLYLYLVVDRLYTLEEVTRARQNIKTYFSSHFHADAGTVTIYNKTYHVIRVRHLDTYDQIKDLQACFIDQGFVFKKKPSKNIEGTATIRIKKFFQLKEINDGIYLDTIEKDHGYIVIPKYYRWTEFVELNKKAKYNWDGTFFDSALAHFHNNFEIVDMIRVYNPNMNEEMLLGIKKKFYEQIK</sequence>
<dbReference type="Proteomes" id="UP001207408">
    <property type="component" value="Unassembled WGS sequence"/>
</dbReference>
<keyword evidence="2" id="KW-1185">Reference proteome</keyword>
<comment type="caution">
    <text evidence="1">The sequence shown here is derived from an EMBL/GenBank/DDBJ whole genome shotgun (WGS) entry which is preliminary data.</text>
</comment>
<protein>
    <submittedName>
        <fullName evidence="1">Uncharacterized protein</fullName>
    </submittedName>
</protein>